<keyword evidence="3" id="KW-1185">Reference proteome</keyword>
<dbReference type="EMBL" id="JABBNT010000001">
    <property type="protein sequence ID" value="NMM43153.1"/>
    <property type="molecule type" value="Genomic_DNA"/>
</dbReference>
<name>A0A7Y0DX06_9PROT</name>
<dbReference type="AlphaFoldDB" id="A0A7Y0DX06"/>
<dbReference type="InterPro" id="IPR013216">
    <property type="entry name" value="Methyltransf_11"/>
</dbReference>
<accession>A0A7Y0DX06</accession>
<reference evidence="2 3" key="1">
    <citation type="submission" date="2020-04" db="EMBL/GenBank/DDBJ databases">
        <title>Rhodospirillaceae bacterium KN72 isolated from deep sea.</title>
        <authorList>
            <person name="Zhang D.-C."/>
        </authorList>
    </citation>
    <scope>NUCLEOTIDE SEQUENCE [LARGE SCALE GENOMIC DNA]</scope>
    <source>
        <strain evidence="2 3">KN72</strain>
    </source>
</reference>
<keyword evidence="2" id="KW-0489">Methyltransferase</keyword>
<dbReference type="PANTHER" id="PTHR43591:SF24">
    <property type="entry name" value="2-METHOXY-6-POLYPRENYL-1,4-BENZOQUINOL METHYLASE, MITOCHONDRIAL"/>
    <property type="match status" value="1"/>
</dbReference>
<dbReference type="InterPro" id="IPR029063">
    <property type="entry name" value="SAM-dependent_MTases_sf"/>
</dbReference>
<organism evidence="2 3">
    <name type="scientific">Pacificispira spongiicola</name>
    <dbReference type="NCBI Taxonomy" id="2729598"/>
    <lineage>
        <taxon>Bacteria</taxon>
        <taxon>Pseudomonadati</taxon>
        <taxon>Pseudomonadota</taxon>
        <taxon>Alphaproteobacteria</taxon>
        <taxon>Rhodospirillales</taxon>
        <taxon>Rhodospirillaceae</taxon>
        <taxon>Pacificispira</taxon>
    </lineage>
</organism>
<evidence type="ECO:0000259" key="1">
    <source>
        <dbReference type="Pfam" id="PF08241"/>
    </source>
</evidence>
<dbReference type="Gene3D" id="3.40.50.150">
    <property type="entry name" value="Vaccinia Virus protein VP39"/>
    <property type="match status" value="1"/>
</dbReference>
<dbReference type="SUPFAM" id="SSF53335">
    <property type="entry name" value="S-adenosyl-L-methionine-dependent methyltransferases"/>
    <property type="match status" value="1"/>
</dbReference>
<feature type="domain" description="Methyltransferase type 11" evidence="1">
    <location>
        <begin position="44"/>
        <end position="122"/>
    </location>
</feature>
<dbReference type="RefSeq" id="WP_169623452.1">
    <property type="nucleotide sequence ID" value="NZ_JABBNT010000001.1"/>
</dbReference>
<dbReference type="PANTHER" id="PTHR43591">
    <property type="entry name" value="METHYLTRANSFERASE"/>
    <property type="match status" value="1"/>
</dbReference>
<dbReference type="GO" id="GO:0032259">
    <property type="term" value="P:methylation"/>
    <property type="evidence" value="ECO:0007669"/>
    <property type="project" value="UniProtKB-KW"/>
</dbReference>
<protein>
    <submittedName>
        <fullName evidence="2">Class I SAM-dependent methyltransferase</fullName>
    </submittedName>
</protein>
<sequence length="250" mass="28245">MDDTVDPRLLAHADVWGRKASLRAVYGDYYFRMLGALPPKGKYLEIGAGSGHSRDFTKGRDITRLDILPAPWVDTVADAQSLPFPDESFDGIFLLDVLHHLAEPRKFFEEAARVLRPGGRIAMIEPGITPISWLFYNYLHEEPVDMIADPLADQHYGADKDPFDSNQGIPTLLFRRQEHRIALSEAVPALRTVDRQWLSLFAYPLTGGFKSWSLIPAGLADFLVRLEDRLLPALGLLMAFRLFVVMEKRP</sequence>
<proteinExistence type="predicted"/>
<gene>
    <name evidence="2" type="ORF">HH303_01600</name>
</gene>
<evidence type="ECO:0000313" key="3">
    <source>
        <dbReference type="Proteomes" id="UP000539372"/>
    </source>
</evidence>
<comment type="caution">
    <text evidence="2">The sequence shown here is derived from an EMBL/GenBank/DDBJ whole genome shotgun (WGS) entry which is preliminary data.</text>
</comment>
<dbReference type="Pfam" id="PF08241">
    <property type="entry name" value="Methyltransf_11"/>
    <property type="match status" value="1"/>
</dbReference>
<dbReference type="GO" id="GO:0008757">
    <property type="term" value="F:S-adenosylmethionine-dependent methyltransferase activity"/>
    <property type="evidence" value="ECO:0007669"/>
    <property type="project" value="InterPro"/>
</dbReference>
<dbReference type="Proteomes" id="UP000539372">
    <property type="component" value="Unassembled WGS sequence"/>
</dbReference>
<dbReference type="CDD" id="cd02440">
    <property type="entry name" value="AdoMet_MTases"/>
    <property type="match status" value="1"/>
</dbReference>
<keyword evidence="2" id="KW-0808">Transferase</keyword>
<evidence type="ECO:0000313" key="2">
    <source>
        <dbReference type="EMBL" id="NMM43153.1"/>
    </source>
</evidence>